<dbReference type="PROSITE" id="PS50195">
    <property type="entry name" value="PX"/>
    <property type="match status" value="1"/>
</dbReference>
<dbReference type="GO" id="GO:0031901">
    <property type="term" value="C:early endosome membrane"/>
    <property type="evidence" value="ECO:0007669"/>
    <property type="project" value="TreeGrafter"/>
</dbReference>
<feature type="domain" description="PX" evidence="4">
    <location>
        <begin position="44"/>
        <end position="172"/>
    </location>
</feature>
<gene>
    <name evidence="5" type="ORF">ROHU_017043</name>
</gene>
<feature type="region of interest" description="Disordered" evidence="3">
    <location>
        <begin position="467"/>
        <end position="501"/>
    </location>
</feature>
<dbReference type="STRING" id="84645.A0A498NHT1"/>
<keyword evidence="2" id="KW-0653">Protein transport</keyword>
<accession>A0A498NHT1</accession>
<evidence type="ECO:0000259" key="4">
    <source>
        <dbReference type="PROSITE" id="PS50195"/>
    </source>
</evidence>
<keyword evidence="2" id="KW-0813">Transport</keyword>
<dbReference type="InterPro" id="IPR037430">
    <property type="entry name" value="SNX4_BAR"/>
</dbReference>
<dbReference type="AlphaFoldDB" id="A0A498NHT1"/>
<dbReference type="InterPro" id="IPR036871">
    <property type="entry name" value="PX_dom_sf"/>
</dbReference>
<dbReference type="PANTHER" id="PTHR46596:SF1">
    <property type="entry name" value="SORTING NEXIN-4"/>
    <property type="match status" value="1"/>
</dbReference>
<dbReference type="InterPro" id="IPR027267">
    <property type="entry name" value="AH/BAR_dom_sf"/>
</dbReference>
<evidence type="ECO:0000313" key="6">
    <source>
        <dbReference type="Proteomes" id="UP000290572"/>
    </source>
</evidence>
<keyword evidence="7" id="KW-1267">Proteomics identification</keyword>
<protein>
    <submittedName>
        <fullName evidence="5">Sorting nexin-4</fullName>
    </submittedName>
</protein>
<organism evidence="5 6">
    <name type="scientific">Labeo rohita</name>
    <name type="common">Indian major carp</name>
    <name type="synonym">Cyprinus rohita</name>
    <dbReference type="NCBI Taxonomy" id="84645"/>
    <lineage>
        <taxon>Eukaryota</taxon>
        <taxon>Metazoa</taxon>
        <taxon>Chordata</taxon>
        <taxon>Craniata</taxon>
        <taxon>Vertebrata</taxon>
        <taxon>Euteleostomi</taxon>
        <taxon>Actinopterygii</taxon>
        <taxon>Neopterygii</taxon>
        <taxon>Teleostei</taxon>
        <taxon>Ostariophysi</taxon>
        <taxon>Cypriniformes</taxon>
        <taxon>Cyprinidae</taxon>
        <taxon>Labeoninae</taxon>
        <taxon>Labeonini</taxon>
        <taxon>Labeo</taxon>
    </lineage>
</organism>
<dbReference type="Gene3D" id="3.30.1520.10">
    <property type="entry name" value="Phox-like domain"/>
    <property type="match status" value="1"/>
</dbReference>
<proteinExistence type="evidence at protein level"/>
<dbReference type="EMBL" id="QBIY01011468">
    <property type="protein sequence ID" value="RXN31379.1"/>
    <property type="molecule type" value="Genomic_DNA"/>
</dbReference>
<sequence>MADSGSEDIAVIGNTDLTPSESENNLKKTMAEKGTNLLKKMEISVAEAEKRTGKNAVNMQETYTVYLIETRPVDAPSEGTNPVPDSLWRRYSEFELLRNYLLVTYPFLVVPPLPEKRAEFVWHKLSADNMDPDFVERRRVGLENFLLRVASHPVLSSDKIFYSFLTEADSRLKALNATFRVKNPDKRFAEMKHYGDELQSVISQLLRVRALRSAAVVQCESLFVLDSEWSAIEKEMGDGLQSAGHHMDAYAASVDDILEEEEHYADQLKEYLFYADALRAVCRKHELTQYELEMAVQDLTSKKQQREELATGTIRTFSLKGMTSKLFGQETPEQREAKLKMLETQIEEGEELVKERNAECDEFVKSAWVDVERFKEQKDHDLREALISYAIMQISMCKKGIQVWNNAKECFSGGLTSHDLISQDDLMVHEETVKNDGQDEAAFSQRIPHKLHYTLNMPVNIKQEMKMPDSLILNKKEKKQGRDPSDCHKKKKRKQRSPAKV</sequence>
<feature type="compositionally biased region" description="Basic residues" evidence="3">
    <location>
        <begin position="488"/>
        <end position="501"/>
    </location>
</feature>
<reference evidence="5 6" key="1">
    <citation type="submission" date="2018-03" db="EMBL/GenBank/DDBJ databases">
        <title>Draft genome sequence of Rohu Carp (Labeo rohita).</title>
        <authorList>
            <person name="Das P."/>
            <person name="Kushwaha B."/>
            <person name="Joshi C.G."/>
            <person name="Kumar D."/>
            <person name="Nagpure N.S."/>
            <person name="Sahoo L."/>
            <person name="Das S.P."/>
            <person name="Bit A."/>
            <person name="Patnaik S."/>
            <person name="Meher P.K."/>
            <person name="Jayasankar P."/>
            <person name="Koringa P.G."/>
            <person name="Patel N.V."/>
            <person name="Hinsu A.T."/>
            <person name="Kumar R."/>
            <person name="Pandey M."/>
            <person name="Agarwal S."/>
            <person name="Srivastava S."/>
            <person name="Singh M."/>
            <person name="Iquebal M.A."/>
            <person name="Jaiswal S."/>
            <person name="Angadi U.B."/>
            <person name="Kumar N."/>
            <person name="Raza M."/>
            <person name="Shah T.M."/>
            <person name="Rai A."/>
            <person name="Jena J.K."/>
        </authorList>
    </citation>
    <scope>NUCLEOTIDE SEQUENCE [LARGE SCALE GENOMIC DNA]</scope>
    <source>
        <strain evidence="5">DASCIFA01</strain>
        <tissue evidence="5">Testis</tissue>
    </source>
</reference>
<dbReference type="Proteomes" id="UP000290572">
    <property type="component" value="Unassembled WGS sequence"/>
</dbReference>
<dbReference type="PANTHER" id="PTHR46596">
    <property type="entry name" value="SORTING NEXIN-4"/>
    <property type="match status" value="1"/>
</dbReference>
<dbReference type="InterPro" id="IPR001683">
    <property type="entry name" value="PX_dom"/>
</dbReference>
<dbReference type="GO" id="GO:0015031">
    <property type="term" value="P:protein transport"/>
    <property type="evidence" value="ECO:0007669"/>
    <property type="project" value="UniProtKB-KW"/>
</dbReference>
<comment type="similarity">
    <text evidence="1">Belongs to the sorting nexin family.</text>
</comment>
<dbReference type="CDD" id="cd06864">
    <property type="entry name" value="PX_SNX4"/>
    <property type="match status" value="1"/>
</dbReference>
<evidence type="ECO:0007829" key="7">
    <source>
        <dbReference type="PeptideAtlas" id="A0A498NHT1"/>
    </source>
</evidence>
<keyword evidence="6" id="KW-1185">Reference proteome</keyword>
<evidence type="ECO:0000313" key="5">
    <source>
        <dbReference type="EMBL" id="RXN31379.1"/>
    </source>
</evidence>
<dbReference type="Pfam" id="PF00787">
    <property type="entry name" value="PX"/>
    <property type="match status" value="1"/>
</dbReference>
<dbReference type="Gene3D" id="1.20.1270.60">
    <property type="entry name" value="Arfaptin homology (AH) domain/BAR domain"/>
    <property type="match status" value="1"/>
</dbReference>
<feature type="region of interest" description="Disordered" evidence="3">
    <location>
        <begin position="1"/>
        <end position="22"/>
    </location>
</feature>
<evidence type="ECO:0000256" key="2">
    <source>
        <dbReference type="ARBA" id="ARBA00022927"/>
    </source>
</evidence>
<dbReference type="GO" id="GO:0031201">
    <property type="term" value="C:SNARE complex"/>
    <property type="evidence" value="ECO:0007669"/>
    <property type="project" value="TreeGrafter"/>
</dbReference>
<comment type="caution">
    <text evidence="5">The sequence shown here is derived from an EMBL/GenBank/DDBJ whole genome shotgun (WGS) entry which is preliminary data.</text>
</comment>
<dbReference type="InterPro" id="IPR034902">
    <property type="entry name" value="PX_SNX4"/>
</dbReference>
<dbReference type="GO" id="GO:2000786">
    <property type="term" value="P:positive regulation of autophagosome assembly"/>
    <property type="evidence" value="ECO:0007669"/>
    <property type="project" value="TreeGrafter"/>
</dbReference>
<dbReference type="CDD" id="cd07622">
    <property type="entry name" value="BAR_SNX4"/>
    <property type="match status" value="1"/>
</dbReference>
<dbReference type="GO" id="GO:0005886">
    <property type="term" value="C:plasma membrane"/>
    <property type="evidence" value="ECO:0007669"/>
    <property type="project" value="TreeGrafter"/>
</dbReference>
<dbReference type="GO" id="GO:0032266">
    <property type="term" value="F:phosphatidylinositol-3-phosphate binding"/>
    <property type="evidence" value="ECO:0007669"/>
    <property type="project" value="TreeGrafter"/>
</dbReference>
<dbReference type="SUPFAM" id="SSF64268">
    <property type="entry name" value="PX domain"/>
    <property type="match status" value="1"/>
</dbReference>
<dbReference type="SMART" id="SM00312">
    <property type="entry name" value="PX"/>
    <property type="match status" value="1"/>
</dbReference>
<evidence type="ECO:0000256" key="3">
    <source>
        <dbReference type="SAM" id="MobiDB-lite"/>
    </source>
</evidence>
<name>A0A498NHT1_LABRO</name>
<dbReference type="InterPro" id="IPR034783">
    <property type="entry name" value="SNX4"/>
</dbReference>
<evidence type="ECO:0000256" key="1">
    <source>
        <dbReference type="ARBA" id="ARBA00010883"/>
    </source>
</evidence>